<keyword evidence="1" id="KW-1133">Transmembrane helix</keyword>
<dbReference type="Pfam" id="PF08570">
    <property type="entry name" value="DUF1761"/>
    <property type="match status" value="1"/>
</dbReference>
<reference evidence="2 3" key="1">
    <citation type="submission" date="2021-02" db="EMBL/GenBank/DDBJ databases">
        <title>Lysobacter arenosi sp. nov., isolated from soil of gangwondo yeongwol, south Korea.</title>
        <authorList>
            <person name="Kim K.R."/>
            <person name="Kim K.H."/>
            <person name="Jeon C.O."/>
        </authorList>
    </citation>
    <scope>NUCLEOTIDE SEQUENCE [LARGE SCALE GENOMIC DNA]</scope>
    <source>
        <strain evidence="2 3">R7</strain>
    </source>
</reference>
<proteinExistence type="predicted"/>
<evidence type="ECO:0000313" key="2">
    <source>
        <dbReference type="EMBL" id="QSX74582.1"/>
    </source>
</evidence>
<keyword evidence="1" id="KW-0472">Membrane</keyword>
<dbReference type="EMBL" id="CP071517">
    <property type="protein sequence ID" value="QSX74582.1"/>
    <property type="molecule type" value="Genomic_DNA"/>
</dbReference>
<evidence type="ECO:0000256" key="1">
    <source>
        <dbReference type="SAM" id="Phobius"/>
    </source>
</evidence>
<keyword evidence="1" id="KW-0812">Transmembrane</keyword>
<organism evidence="2 3">
    <name type="scientific">Lysobacter arenosi</name>
    <dbReference type="NCBI Taxonomy" id="2795387"/>
    <lineage>
        <taxon>Bacteria</taxon>
        <taxon>Pseudomonadati</taxon>
        <taxon>Pseudomonadota</taxon>
        <taxon>Gammaproteobacteria</taxon>
        <taxon>Lysobacterales</taxon>
        <taxon>Lysobacteraceae</taxon>
        <taxon>Lysobacter</taxon>
    </lineage>
</organism>
<accession>A0ABX7RB27</accession>
<gene>
    <name evidence="2" type="ORF">HIV01_015590</name>
</gene>
<feature type="transmembrane region" description="Helical" evidence="1">
    <location>
        <begin position="85"/>
        <end position="104"/>
    </location>
</feature>
<dbReference type="RefSeq" id="WP_158732474.1">
    <property type="nucleotide sequence ID" value="NZ_CP071517.1"/>
</dbReference>
<keyword evidence="3" id="KW-1185">Reference proteome</keyword>
<protein>
    <submittedName>
        <fullName evidence="2">DUF1761 domain-containing protein</fullName>
    </submittedName>
</protein>
<dbReference type="Proteomes" id="UP000663400">
    <property type="component" value="Chromosome"/>
</dbReference>
<sequence length="134" mass="14426">MNLPHIDFNWLAVIAAAVSAFVLGGIWYGPLFKQVWCREAGIDPNSAPPHPKLTFATAFGCSLLAALMFAIALPPEAGPADGFGAGFVVGLFFVAMSFGINYAFAQRSVKMWMIDAGYHIAQFSLYGLILGAWH</sequence>
<feature type="transmembrane region" description="Helical" evidence="1">
    <location>
        <begin position="53"/>
        <end position="73"/>
    </location>
</feature>
<feature type="transmembrane region" description="Helical" evidence="1">
    <location>
        <begin position="116"/>
        <end position="133"/>
    </location>
</feature>
<evidence type="ECO:0000313" key="3">
    <source>
        <dbReference type="Proteomes" id="UP000663400"/>
    </source>
</evidence>
<dbReference type="InterPro" id="IPR013879">
    <property type="entry name" value="DUF1761"/>
</dbReference>
<feature type="transmembrane region" description="Helical" evidence="1">
    <location>
        <begin position="12"/>
        <end position="32"/>
    </location>
</feature>
<name>A0ABX7RB27_9GAMM</name>